<dbReference type="Pfam" id="PF16421">
    <property type="entry name" value="E2F_CC-MB"/>
    <property type="match status" value="1"/>
</dbReference>
<evidence type="ECO:0000313" key="10">
    <source>
        <dbReference type="Proteomes" id="UP001159405"/>
    </source>
</evidence>
<dbReference type="PANTHER" id="PTHR12436:SF3">
    <property type="entry name" value="GERMINAL-CENTER ASSOCIATED NUCLEAR PROTEIN"/>
    <property type="match status" value="1"/>
</dbReference>
<keyword evidence="3 6" id="KW-0238">DNA-binding</keyword>
<dbReference type="SUPFAM" id="SSF144074">
    <property type="entry name" value="E2F-DP heterodimerization region"/>
    <property type="match status" value="1"/>
</dbReference>
<evidence type="ECO:0000259" key="8">
    <source>
        <dbReference type="PROSITE" id="PS50250"/>
    </source>
</evidence>
<evidence type="ECO:0000313" key="9">
    <source>
        <dbReference type="EMBL" id="CAH3143979.1"/>
    </source>
</evidence>
<dbReference type="PROSITE" id="PS50250">
    <property type="entry name" value="PCI"/>
    <property type="match status" value="1"/>
</dbReference>
<dbReference type="Gene3D" id="3.30.70.330">
    <property type="match status" value="1"/>
</dbReference>
<comment type="similarity">
    <text evidence="1 6">Belongs to the E2F/DP family.</text>
</comment>
<keyword evidence="4 6" id="KW-0804">Transcription</keyword>
<proteinExistence type="inferred from homology"/>
<accession>A0ABN8PIS2</accession>
<dbReference type="InterPro" id="IPR036388">
    <property type="entry name" value="WH-like_DNA-bd_sf"/>
</dbReference>
<dbReference type="SUPFAM" id="SSF54928">
    <property type="entry name" value="RNA-binding domain, RBD"/>
    <property type="match status" value="1"/>
</dbReference>
<dbReference type="Pfam" id="PF16769">
    <property type="entry name" value="MCM3AP_GANP"/>
    <property type="match status" value="1"/>
</dbReference>
<evidence type="ECO:0000256" key="7">
    <source>
        <dbReference type="SAM" id="MobiDB-lite"/>
    </source>
</evidence>
<dbReference type="InterPro" id="IPR012677">
    <property type="entry name" value="Nucleotide-bd_a/b_plait_sf"/>
</dbReference>
<reference evidence="9 10" key="1">
    <citation type="submission" date="2022-05" db="EMBL/GenBank/DDBJ databases">
        <authorList>
            <consortium name="Genoscope - CEA"/>
            <person name="William W."/>
        </authorList>
    </citation>
    <scope>NUCLEOTIDE SEQUENCE [LARGE SCALE GENOMIC DNA]</scope>
</reference>
<dbReference type="InterPro" id="IPR035979">
    <property type="entry name" value="RBD_domain_sf"/>
</dbReference>
<dbReference type="Pfam" id="PF03399">
    <property type="entry name" value="SAC3_GANP"/>
    <property type="match status" value="1"/>
</dbReference>
<dbReference type="Gene3D" id="6.10.250.540">
    <property type="match status" value="1"/>
</dbReference>
<dbReference type="InterPro" id="IPR005062">
    <property type="entry name" value="SAC3/GANP/THP3_conserved"/>
</dbReference>
<dbReference type="InterPro" id="IPR036390">
    <property type="entry name" value="WH_DNA-bd_sf"/>
</dbReference>
<keyword evidence="10" id="KW-1185">Reference proteome</keyword>
<evidence type="ECO:0000256" key="3">
    <source>
        <dbReference type="ARBA" id="ARBA00023125"/>
    </source>
</evidence>
<feature type="compositionally biased region" description="Polar residues" evidence="7">
    <location>
        <begin position="1864"/>
        <end position="1873"/>
    </location>
</feature>
<dbReference type="CDD" id="cd14660">
    <property type="entry name" value="E2F_DD"/>
    <property type="match status" value="1"/>
</dbReference>
<dbReference type="EMBL" id="CALNXK010000072">
    <property type="protein sequence ID" value="CAH3143979.1"/>
    <property type="molecule type" value="Genomic_DNA"/>
</dbReference>
<dbReference type="InterPro" id="IPR003316">
    <property type="entry name" value="E2F_WHTH_DNA-bd_dom"/>
</dbReference>
<dbReference type="SMART" id="SM01372">
    <property type="entry name" value="E2F_TDP"/>
    <property type="match status" value="1"/>
</dbReference>
<feature type="region of interest" description="Disordered" evidence="7">
    <location>
        <begin position="1663"/>
        <end position="1685"/>
    </location>
</feature>
<sequence>MAAQNALLVDWDVGSSLQAVLDEFMVEPVARTMYAETGEEVFLNPAREPPLREYNPNQPKRTKKIANTKPTGGVERFDPFHSTHYYAEAEAQTKWVNLLERHMEPKLPNWYEALIAEFSGESKSASLADSNFGSGFGLSSSRAQTSWSSPLAPSSLSSLITSQPLNPIFGPDFNKNTFSTSVPSSSGVSNARFHFEVGDGLVTEPSSTNLTFGSFSNRDTFTSSSGSSNSLMSSQGFADTSEMKTTTTSLAFGVEGKTSDSSAVAKPLFPTVSSSSSTLNAAKADKGKSGARLFVRSFAFAKEGLQQNEYKEKSVVKTTGLGSTANLTSLVIKDIPEMYNKNTWLKKFYSRFGEVIKVVCSAARQSATVTFKAHEAAEAAKKKGKILRPGLPPVMIFWKQRRRSAASVDPSDYRKITIHSDKVSYRNTSTAVKSISTLYLTGKLDKPVVRSVKKTEVMQDIQKYLQTLEPSENAGEKLQVLEGIDKKLRQVFKRSSDITSAKAVCGTCKDMCPEKERYMREYQRRLSVFEAIPGTGSIDENPQVDHTRAIKEYDRSAADKEEPLPHELRPVPVLKMTMDYLATNVMDLVELGREGEWFDFLWNRTRGIRKDITQQHLCDPDCVDLVEKTARFHIICAHLLCEADMNSFDAKINTENLTKCLQTLKQFYGDLYKDKGITCPREAEFRAYDILLNLNEGDILREAMTFRDEVQKSAEVQFAMAVFHALNSNNAVRFFRLVRNAKYLSACLLHRYFTQVRSKAAQTLNHSLSIPNRTTQYPLKDLIEMLAFENESEAGEFCSFHGLTVFEGCVHFSRSSFIEPETRFSVKRALKLIESKRNSSVVYNGALPPPPQHRPVLSFNERGEFIGDTEELLSDCCKEDIPPSEAHDQSNVTSAVLLPGRQKMVTYTSDRQVSITASTAVGIAKPQVQTFPRPFTQSPQSPPKPAVVYSGEEITQFTKSLFLEVLNEMCTEITKEAIDKVHSYLLLSTKIFDNLFEKVLREFINDTAKKALTEERNIKRIAEENAACQERVSRAIHGEVISELVSIECARIVEEVTREEREELIKIARDKASEEICLMVLNEGVLIELQNLALEVLDEKKAERDSKLQQLAVKVKRSRTARYFSRWVKCYRKYVHLKGLLSSFPPGAPMMSTEEQLRHLVGHNRRSISMASIRTDSNGNGIREALKRRQTEMDHVREQACRPLDISSILADSVRSQLVAEKSTTSASINWKLVISFPENHGKVGFTASRDRGQLLSFVVKERFKRGVYPLHNNIPQGLRRKIDLLSLYKEEKRNFPPQSKVFKICTKACYGVLTNTEARAVLDSKQFLGTNAVMLVLDWRELHISQQAIREAHIRLRRILESKPPEPRLPVAVIMQDSDSTSPAEAEVLALLGIRQLRADRLLSECKLHTVQSLDDLSQKLHSAITWLGQRTFVASLPKTDSLVNFVEDGLHREFVMAASEDLFVRKQAKLDQQCPEAIVELFNSVVDHLAAVVSSNNLQRMSWPISEFTEEQKTDLGVPHLSWNSFETLQRLRSCITALKLPPPPPAAADGLWETECHLCLEYARSLSPKTTSLLNRVRWILAREKRVQDQISLLLTSPSLSASRVPWPLVLDACVNFRLTGLHSDADLVEQDVFFLEDELNAFVQPSLWRQAVNISKEESAKAKSKDRLEATGPKQNKDTKLHESFLDIEQQLDKIKGTFQVDSTSSPQMASQVLPLPTVPLVSDTPSSENERSIVLSDFAVQTSSDRLKVAVEDAKLGSKRFEELLKKTLGKGDICEELEQKTFRKRKAQSLGESKKSPKLFQGLDLPEIDISFGSLEQSLSCFNETLRSQRGKLSDRLSSKMATRRYSIVGRGRPPLSAHSQQVNSINRKPLGSDKYSSHLAKTPTSPTLKGAKSVLCTPDVYCTKERSLCQVARPQAKRRLDLDKSPSKTRQFFRTPKIKGSGGRRKTRRQMQPYTKLFVKSPIENTRYDTSLGILTKKFVGLLRSSEDGVVDLNQAADLLEVQKRRIYDITNVLEGVGLIKKKSKNNIEWRGTCYTDSSHQNKTVNSISPQVMDLHTDVADLEAKESFLDRMIEGCRTELKSLTEDPDVIKHAYVTYRDICDVKHFKNRTVIAIKAPPETRLEVPDPKENIQIWLKSVRGPIDVYLCPEDQTYHPSPIKDTSPIKRPPPPPITPNDFLLTPEKTPQSTYISAAIPGKVPAYRFNGEIQRSGPTSLMSPQKHLFMQACDDAIPEDLDSDNLIPLSPNLTDEEYLFTLTDTEGITDLFDSYNLWSDD</sequence>
<dbReference type="Pfam" id="PF02319">
    <property type="entry name" value="WHD_E2F_TDP"/>
    <property type="match status" value="1"/>
</dbReference>
<keyword evidence="6" id="KW-0539">Nucleus</keyword>
<dbReference type="Gene3D" id="1.10.10.10">
    <property type="entry name" value="Winged helix-like DNA-binding domain superfamily/Winged helix DNA-binding domain"/>
    <property type="match status" value="1"/>
</dbReference>
<comment type="subcellular location">
    <subcellularLocation>
        <location evidence="6">Nucleus</location>
    </subcellularLocation>
</comment>
<dbReference type="PANTHER" id="PTHR12436">
    <property type="entry name" value="80 KDA MCM3-ASSOCIATED PROTEIN"/>
    <property type="match status" value="1"/>
</dbReference>
<evidence type="ECO:0000256" key="2">
    <source>
        <dbReference type="ARBA" id="ARBA00023015"/>
    </source>
</evidence>
<protein>
    <recommendedName>
        <fullName evidence="8">PCI domain-containing protein</fullName>
    </recommendedName>
</protein>
<dbReference type="InterPro" id="IPR045107">
    <property type="entry name" value="SAC3/GANP/THP3"/>
</dbReference>
<dbReference type="Proteomes" id="UP001159405">
    <property type="component" value="Unassembled WGS sequence"/>
</dbReference>
<dbReference type="InterPro" id="IPR037241">
    <property type="entry name" value="E2F-DP_heterodim"/>
</dbReference>
<evidence type="ECO:0000256" key="1">
    <source>
        <dbReference type="ARBA" id="ARBA00010940"/>
    </source>
</evidence>
<evidence type="ECO:0000256" key="6">
    <source>
        <dbReference type="RuleBase" id="RU003796"/>
    </source>
</evidence>
<feature type="domain" description="PCI" evidence="8">
    <location>
        <begin position="653"/>
        <end position="832"/>
    </location>
</feature>
<dbReference type="InterPro" id="IPR000717">
    <property type="entry name" value="PCI_dom"/>
</dbReference>
<gene>
    <name evidence="9" type="ORF">PLOB_00043678</name>
</gene>
<dbReference type="InterPro" id="IPR031907">
    <property type="entry name" value="MCM3AP_GANP"/>
</dbReference>
<comment type="similarity">
    <text evidence="5">Belongs to the SAC3 family.</text>
</comment>
<dbReference type="InterPro" id="IPR032198">
    <property type="entry name" value="E2F_CC-MB"/>
</dbReference>
<feature type="region of interest" description="Disordered" evidence="7">
    <location>
        <begin position="1856"/>
        <end position="1891"/>
    </location>
</feature>
<name>A0ABN8PIS2_9CNID</name>
<dbReference type="SUPFAM" id="SSF46785">
    <property type="entry name" value="Winged helix' DNA-binding domain"/>
    <property type="match status" value="1"/>
</dbReference>
<organism evidence="9 10">
    <name type="scientific">Porites lobata</name>
    <dbReference type="NCBI Taxonomy" id="104759"/>
    <lineage>
        <taxon>Eukaryota</taxon>
        <taxon>Metazoa</taxon>
        <taxon>Cnidaria</taxon>
        <taxon>Anthozoa</taxon>
        <taxon>Hexacorallia</taxon>
        <taxon>Scleractinia</taxon>
        <taxon>Fungiina</taxon>
        <taxon>Poritidae</taxon>
        <taxon>Porites</taxon>
    </lineage>
</organism>
<evidence type="ECO:0000256" key="4">
    <source>
        <dbReference type="ARBA" id="ARBA00023163"/>
    </source>
</evidence>
<evidence type="ECO:0000256" key="5">
    <source>
        <dbReference type="ARBA" id="ARBA00038443"/>
    </source>
</evidence>
<dbReference type="Gene3D" id="1.25.40.990">
    <property type="match status" value="1"/>
</dbReference>
<comment type="caution">
    <text evidence="9">The sequence shown here is derived from an EMBL/GenBank/DDBJ whole genome shotgun (WGS) entry which is preliminary data.</text>
</comment>
<feature type="region of interest" description="Disordered" evidence="7">
    <location>
        <begin position="47"/>
        <end position="73"/>
    </location>
</feature>
<keyword evidence="2 6" id="KW-0805">Transcription regulation</keyword>